<protein>
    <submittedName>
        <fullName evidence="1">Uncharacterized protein</fullName>
    </submittedName>
</protein>
<reference evidence="1" key="1">
    <citation type="submission" date="2016-03" db="EMBL/GenBank/DDBJ databases">
        <title>Draft genome sequence of Rosellinia necatrix.</title>
        <authorList>
            <person name="Kanematsu S."/>
        </authorList>
    </citation>
    <scope>NUCLEOTIDE SEQUENCE [LARGE SCALE GENOMIC DNA]</scope>
    <source>
        <strain evidence="1">W97</strain>
    </source>
</reference>
<sequence length="229" mass="25197">MAAASLVPDPSSHQQLGSALFAALPFEVRCRIYDYLLSFAHEDFADTLRPIHTYLDAAAPHATALPPLMLACKRAYGELGPRVHTTAALRVHLHGARSQRRVGIAAHGVCRFERLRRLVLVVDMEHANWNAWLGFLAGALARMPVLEKLVVDWAPRPSPPTAAAAAAAAARRDEKKEGEFLAAIRALPALRLVCLYGQVPDSWAETLRGAGVLTVKCYPHRWWKEPGFD</sequence>
<dbReference type="EMBL" id="DF977492">
    <property type="protein sequence ID" value="GAP90769.1"/>
    <property type="molecule type" value="Genomic_DNA"/>
</dbReference>
<dbReference type="Proteomes" id="UP000054516">
    <property type="component" value="Unassembled WGS sequence"/>
</dbReference>
<evidence type="ECO:0000313" key="2">
    <source>
        <dbReference type="Proteomes" id="UP000054516"/>
    </source>
</evidence>
<dbReference type="OrthoDB" id="62952at2759"/>
<dbReference type="AlphaFoldDB" id="A0A1W2TQN2"/>
<dbReference type="STRING" id="77044.A0A1W2TQN2"/>
<gene>
    <name evidence="1" type="ORF">SAMD00023353_4700170</name>
</gene>
<name>A0A1W2TQN2_ROSNE</name>
<keyword evidence="2" id="KW-1185">Reference proteome</keyword>
<proteinExistence type="predicted"/>
<organism evidence="1">
    <name type="scientific">Rosellinia necatrix</name>
    <name type="common">White root-rot fungus</name>
    <dbReference type="NCBI Taxonomy" id="77044"/>
    <lineage>
        <taxon>Eukaryota</taxon>
        <taxon>Fungi</taxon>
        <taxon>Dikarya</taxon>
        <taxon>Ascomycota</taxon>
        <taxon>Pezizomycotina</taxon>
        <taxon>Sordariomycetes</taxon>
        <taxon>Xylariomycetidae</taxon>
        <taxon>Xylariales</taxon>
        <taxon>Xylariaceae</taxon>
        <taxon>Rosellinia</taxon>
    </lineage>
</organism>
<dbReference type="OMA" id="ACKRAYG"/>
<accession>A0A1W2TQN2</accession>
<evidence type="ECO:0000313" key="1">
    <source>
        <dbReference type="EMBL" id="GAP90769.1"/>
    </source>
</evidence>